<dbReference type="PANTHER" id="PTHR48111:SF1">
    <property type="entry name" value="TWO-COMPONENT RESPONSE REGULATOR ORR33"/>
    <property type="match status" value="1"/>
</dbReference>
<dbReference type="Pfam" id="PF00072">
    <property type="entry name" value="Response_reg"/>
    <property type="match status" value="1"/>
</dbReference>
<dbReference type="GO" id="GO:0000156">
    <property type="term" value="F:phosphorelay response regulator activity"/>
    <property type="evidence" value="ECO:0007669"/>
    <property type="project" value="TreeGrafter"/>
</dbReference>
<protein>
    <recommendedName>
        <fullName evidence="2">histidine kinase</fullName>
        <ecNumber evidence="2">2.7.13.3</ecNumber>
    </recommendedName>
</protein>
<name>A0A6N7PSM3_9BACT</name>
<keyword evidence="7" id="KW-0804">Transcription</keyword>
<sequence length="326" mass="35222">MTQPERPDALPPSRPPLGEEELRRLVAHLRHELRTSLTAVIGYSEDLLETLEGPEEIRAELKALRSAGAAVLAIVNERLGAEALGELSASTLPRLVRDLGDACAEPASAIAPLCARLVAAAEGAGHYALIPTLCRIQAAGVMLNDLLAGYALDRLPHAPALGGMPKLAAPGGDASAPPLPSAERGHILLVDDNSVTRDVLRQWLVRQGHEVEEATGGDAALELLRNREFDLVLLDLIMPDRNGIEVLDVLRAEGRLGRAPVIVLSALDEFDGVVSALERGADDYVTKPFHMVLLRARIRMALELRRHRERERAYQGMLAELRGGAR</sequence>
<dbReference type="OrthoDB" id="9793321at2"/>
<dbReference type="SUPFAM" id="SSF52172">
    <property type="entry name" value="CheY-like"/>
    <property type="match status" value="1"/>
</dbReference>
<keyword evidence="6" id="KW-0238">DNA-binding</keyword>
<dbReference type="InterPro" id="IPR036097">
    <property type="entry name" value="HisK_dim/P_sf"/>
</dbReference>
<dbReference type="EMBL" id="WJIE01000007">
    <property type="protein sequence ID" value="MRG95038.1"/>
    <property type="molecule type" value="Genomic_DNA"/>
</dbReference>
<proteinExistence type="predicted"/>
<dbReference type="PROSITE" id="PS50110">
    <property type="entry name" value="RESPONSE_REGULATORY"/>
    <property type="match status" value="1"/>
</dbReference>
<dbReference type="CDD" id="cd00082">
    <property type="entry name" value="HisKA"/>
    <property type="match status" value="1"/>
</dbReference>
<dbReference type="CDD" id="cd17574">
    <property type="entry name" value="REC_OmpR"/>
    <property type="match status" value="1"/>
</dbReference>
<dbReference type="PANTHER" id="PTHR48111">
    <property type="entry name" value="REGULATOR OF RPOS"/>
    <property type="match status" value="1"/>
</dbReference>
<evidence type="ECO:0000259" key="9">
    <source>
        <dbReference type="PROSITE" id="PS50110"/>
    </source>
</evidence>
<comment type="caution">
    <text evidence="10">The sequence shown here is derived from an EMBL/GenBank/DDBJ whole genome shotgun (WGS) entry which is preliminary data.</text>
</comment>
<dbReference type="AlphaFoldDB" id="A0A6N7PSM3"/>
<dbReference type="RefSeq" id="WP_153821869.1">
    <property type="nucleotide sequence ID" value="NZ_WJIE01000007.1"/>
</dbReference>
<dbReference type="SMART" id="SM00388">
    <property type="entry name" value="HisKA"/>
    <property type="match status" value="1"/>
</dbReference>
<keyword evidence="3 8" id="KW-0597">Phosphoprotein</keyword>
<organism evidence="10 11">
    <name type="scientific">Polyangium spumosum</name>
    <dbReference type="NCBI Taxonomy" id="889282"/>
    <lineage>
        <taxon>Bacteria</taxon>
        <taxon>Pseudomonadati</taxon>
        <taxon>Myxococcota</taxon>
        <taxon>Polyangia</taxon>
        <taxon>Polyangiales</taxon>
        <taxon>Polyangiaceae</taxon>
        <taxon>Polyangium</taxon>
    </lineage>
</organism>
<dbReference type="InterPro" id="IPR001789">
    <property type="entry name" value="Sig_transdc_resp-reg_receiver"/>
</dbReference>
<evidence type="ECO:0000256" key="1">
    <source>
        <dbReference type="ARBA" id="ARBA00000085"/>
    </source>
</evidence>
<feature type="domain" description="Response regulatory" evidence="9">
    <location>
        <begin position="186"/>
        <end position="302"/>
    </location>
</feature>
<dbReference type="InterPro" id="IPR039420">
    <property type="entry name" value="WalR-like"/>
</dbReference>
<dbReference type="Gene3D" id="1.10.287.130">
    <property type="match status" value="1"/>
</dbReference>
<dbReference type="Proteomes" id="UP000440224">
    <property type="component" value="Unassembled WGS sequence"/>
</dbReference>
<dbReference type="SUPFAM" id="SSF47384">
    <property type="entry name" value="Homodimeric domain of signal transducing histidine kinase"/>
    <property type="match status" value="1"/>
</dbReference>
<evidence type="ECO:0000256" key="6">
    <source>
        <dbReference type="ARBA" id="ARBA00023125"/>
    </source>
</evidence>
<keyword evidence="5" id="KW-0805">Transcription regulation</keyword>
<dbReference type="Pfam" id="PF00512">
    <property type="entry name" value="HisKA"/>
    <property type="match status" value="1"/>
</dbReference>
<keyword evidence="4" id="KW-0902">Two-component regulatory system</keyword>
<dbReference type="InterPro" id="IPR011006">
    <property type="entry name" value="CheY-like_superfamily"/>
</dbReference>
<dbReference type="InterPro" id="IPR003661">
    <property type="entry name" value="HisK_dim/P_dom"/>
</dbReference>
<dbReference type="GO" id="GO:0000976">
    <property type="term" value="F:transcription cis-regulatory region binding"/>
    <property type="evidence" value="ECO:0007669"/>
    <property type="project" value="TreeGrafter"/>
</dbReference>
<evidence type="ECO:0000256" key="8">
    <source>
        <dbReference type="PROSITE-ProRule" id="PRU00169"/>
    </source>
</evidence>
<evidence type="ECO:0000256" key="4">
    <source>
        <dbReference type="ARBA" id="ARBA00023012"/>
    </source>
</evidence>
<evidence type="ECO:0000313" key="11">
    <source>
        <dbReference type="Proteomes" id="UP000440224"/>
    </source>
</evidence>
<feature type="modified residue" description="4-aspartylphosphate" evidence="8">
    <location>
        <position position="235"/>
    </location>
</feature>
<gene>
    <name evidence="10" type="ORF">GF068_24410</name>
</gene>
<reference evidence="10 11" key="1">
    <citation type="submission" date="2019-10" db="EMBL/GenBank/DDBJ databases">
        <title>A soil myxobacterium in the family Polyangiaceae.</title>
        <authorList>
            <person name="Li Y."/>
            <person name="Wang J."/>
        </authorList>
    </citation>
    <scope>NUCLEOTIDE SEQUENCE [LARGE SCALE GENOMIC DNA]</scope>
    <source>
        <strain evidence="10 11">DSM 14734</strain>
    </source>
</reference>
<evidence type="ECO:0000256" key="3">
    <source>
        <dbReference type="ARBA" id="ARBA00022553"/>
    </source>
</evidence>
<accession>A0A6N7PSM3</accession>
<dbReference type="SMART" id="SM00448">
    <property type="entry name" value="REC"/>
    <property type="match status" value="1"/>
</dbReference>
<evidence type="ECO:0000256" key="2">
    <source>
        <dbReference type="ARBA" id="ARBA00012438"/>
    </source>
</evidence>
<dbReference type="GO" id="GO:0005829">
    <property type="term" value="C:cytosol"/>
    <property type="evidence" value="ECO:0007669"/>
    <property type="project" value="TreeGrafter"/>
</dbReference>
<dbReference type="GO" id="GO:0006355">
    <property type="term" value="P:regulation of DNA-templated transcription"/>
    <property type="evidence" value="ECO:0007669"/>
    <property type="project" value="TreeGrafter"/>
</dbReference>
<keyword evidence="11" id="KW-1185">Reference proteome</keyword>
<dbReference type="GO" id="GO:0000155">
    <property type="term" value="F:phosphorelay sensor kinase activity"/>
    <property type="evidence" value="ECO:0007669"/>
    <property type="project" value="InterPro"/>
</dbReference>
<comment type="catalytic activity">
    <reaction evidence="1">
        <text>ATP + protein L-histidine = ADP + protein N-phospho-L-histidine.</text>
        <dbReference type="EC" id="2.7.13.3"/>
    </reaction>
</comment>
<evidence type="ECO:0000313" key="10">
    <source>
        <dbReference type="EMBL" id="MRG95038.1"/>
    </source>
</evidence>
<evidence type="ECO:0000256" key="7">
    <source>
        <dbReference type="ARBA" id="ARBA00023163"/>
    </source>
</evidence>
<dbReference type="Gene3D" id="3.40.50.2300">
    <property type="match status" value="1"/>
</dbReference>
<evidence type="ECO:0000256" key="5">
    <source>
        <dbReference type="ARBA" id="ARBA00023015"/>
    </source>
</evidence>
<dbReference type="EC" id="2.7.13.3" evidence="2"/>
<dbReference type="GO" id="GO:0032993">
    <property type="term" value="C:protein-DNA complex"/>
    <property type="evidence" value="ECO:0007669"/>
    <property type="project" value="TreeGrafter"/>
</dbReference>